<dbReference type="Proteomes" id="UP000011086">
    <property type="component" value="Unassembled WGS sequence"/>
</dbReference>
<organism evidence="3">
    <name type="scientific">Pyricularia oryzae (strain Y34)</name>
    <name type="common">Rice blast fungus</name>
    <name type="synonym">Magnaporthe oryzae</name>
    <dbReference type="NCBI Taxonomy" id="1143189"/>
    <lineage>
        <taxon>Eukaryota</taxon>
        <taxon>Fungi</taxon>
        <taxon>Dikarya</taxon>
        <taxon>Ascomycota</taxon>
        <taxon>Pezizomycotina</taxon>
        <taxon>Sordariomycetes</taxon>
        <taxon>Sordariomycetidae</taxon>
        <taxon>Magnaporthales</taxon>
        <taxon>Pyriculariaceae</taxon>
        <taxon>Pyricularia</taxon>
    </lineage>
</organism>
<evidence type="ECO:0000256" key="1">
    <source>
        <dbReference type="SAM" id="Coils"/>
    </source>
</evidence>
<dbReference type="AlphaFoldDB" id="A0AA97NLG4"/>
<accession>A0AA97NLG4</accession>
<evidence type="ECO:0000313" key="3">
    <source>
        <dbReference type="EMBL" id="ELQ32335.1"/>
    </source>
</evidence>
<evidence type="ECO:0000256" key="2">
    <source>
        <dbReference type="SAM" id="MobiDB-lite"/>
    </source>
</evidence>
<feature type="region of interest" description="Disordered" evidence="2">
    <location>
        <begin position="199"/>
        <end position="274"/>
    </location>
</feature>
<gene>
    <name evidence="3" type="ORF">OOU_Y34scaffold01184g4</name>
</gene>
<sequence length="532" mass="60892">MADTGIQFLQDRARAAKAKADALQAELLQAEQESANLAVEVEEAERRAVLEEEKREREIQTRNTIRTILHEARLPEKLPPRSFRSEANQIAKYWAQYGYESGLTFTSLMCLCQARPKTDWVLLEEYPDTFRELSSMVNHRFTGSNKFKWDIWSWFRKLIDPEWEESCVVGMVYEIFKHDIPGLHNKLQLLHRKVSATEIHQPPSSNTQNLAFPGATVGDETLDCRQKPNQGRSGEPLRSSISQNQTLPCEEEPQSDQGYPPKRRRTDVDELPDSNIHLAVPVYQTSRDNATAQRHHRSSAEPLTPLNAKVVLPLNDGRGSWGKLFYHENFTTDDTYDILRDDQASPAELRLAGQITELASQTAVVDISHLRKNGFIHWHDDFTAESVERLSPLTYFWGLKGLGILHSILANMRLRSVLREAFGPGPHMIRHCLWWSETPTLGQPIYMKQKTGQIDECLGLHILPRETRLCSTLFDPSITHQFERGAGLTIIIGKPKLLAGWPPLRVMNPHMVEILEQMKQDIDICWNLSELR</sequence>
<protein>
    <submittedName>
        <fullName evidence="3">Uncharacterized protein</fullName>
    </submittedName>
</protein>
<reference evidence="3" key="1">
    <citation type="journal article" date="2012" name="PLoS Genet.">
        <title>Comparative analysis of the genomes of two field isolates of the rice blast fungus Magnaporthe oryzae.</title>
        <authorList>
            <person name="Xue M."/>
            <person name="Yang J."/>
            <person name="Li Z."/>
            <person name="Hu S."/>
            <person name="Yao N."/>
            <person name="Dean R.A."/>
            <person name="Zhao W."/>
            <person name="Shen M."/>
            <person name="Zhang H."/>
            <person name="Li C."/>
            <person name="Liu L."/>
            <person name="Cao L."/>
            <person name="Xu X."/>
            <person name="Xing Y."/>
            <person name="Hsiang T."/>
            <person name="Zhang Z."/>
            <person name="Xu J.R."/>
            <person name="Peng Y.L."/>
        </authorList>
    </citation>
    <scope>NUCLEOTIDE SEQUENCE</scope>
    <source>
        <strain evidence="3">Y34</strain>
    </source>
</reference>
<dbReference type="EMBL" id="JH793381">
    <property type="protein sequence ID" value="ELQ32335.1"/>
    <property type="molecule type" value="Genomic_DNA"/>
</dbReference>
<feature type="coiled-coil region" evidence="1">
    <location>
        <begin position="6"/>
        <end position="61"/>
    </location>
</feature>
<proteinExistence type="predicted"/>
<keyword evidence="1" id="KW-0175">Coiled coil</keyword>
<name>A0AA97NLG4_PYRO3</name>